<organism evidence="2 3">
    <name type="scientific">Escherichia marmotae</name>
    <dbReference type="NCBI Taxonomy" id="1499973"/>
    <lineage>
        <taxon>Bacteria</taxon>
        <taxon>Pseudomonadati</taxon>
        <taxon>Pseudomonadota</taxon>
        <taxon>Gammaproteobacteria</taxon>
        <taxon>Enterobacterales</taxon>
        <taxon>Enterobacteriaceae</taxon>
        <taxon>Escherichia</taxon>
    </lineage>
</organism>
<dbReference type="InterPro" id="IPR048450">
    <property type="entry name" value="YgjK_N"/>
</dbReference>
<dbReference type="Pfam" id="PF21152">
    <property type="entry name" value="YgjK_N"/>
    <property type="match status" value="1"/>
</dbReference>
<accession>A0AAW5N0D8</accession>
<dbReference type="Gene3D" id="1.10.287.100">
    <property type="match status" value="1"/>
</dbReference>
<evidence type="ECO:0000313" key="2">
    <source>
        <dbReference type="EMBL" id="MCR6679731.1"/>
    </source>
</evidence>
<comment type="caution">
    <text evidence="2">The sequence shown here is derived from an EMBL/GenBank/DDBJ whole genome shotgun (WGS) entry which is preliminary data.</text>
</comment>
<feature type="non-terminal residue" evidence="2">
    <location>
        <position position="1"/>
    </location>
</feature>
<proteinExistence type="predicted"/>
<protein>
    <recommendedName>
        <fullName evidence="1">Glucosidase YgjK N-terminal domain-containing protein</fullName>
    </recommendedName>
</protein>
<gene>
    <name evidence="2" type="ORF">NVV43_30495</name>
</gene>
<dbReference type="AlphaFoldDB" id="A0AAW5N0D8"/>
<name>A0AAW5N0D8_9ESCH</name>
<evidence type="ECO:0000313" key="3">
    <source>
        <dbReference type="Proteomes" id="UP001206878"/>
    </source>
</evidence>
<feature type="domain" description="Glucosidase YgjK N-terminal" evidence="1">
    <location>
        <begin position="1"/>
        <end position="33"/>
    </location>
</feature>
<feature type="non-terminal residue" evidence="2">
    <location>
        <position position="79"/>
    </location>
</feature>
<sequence length="79" mass="8861">LLTAQEVSKEQMQIRDILARPAFYLTASQQRWEEYLKKGLTNPDATPEQTRVAVKAIETLNGNWRSPGGAVKFNTVTPS</sequence>
<reference evidence="2" key="1">
    <citation type="submission" date="2022-07" db="EMBL/GenBank/DDBJ databases">
        <title>Diversity of ethanolamine utilization by human commensal Escherichia coli.</title>
        <authorList>
            <person name="Jubelin G."/>
        </authorList>
    </citation>
    <scope>NUCLEOTIDE SEQUENCE</scope>
    <source>
        <strain evidence="2">S1</strain>
    </source>
</reference>
<evidence type="ECO:0000259" key="1">
    <source>
        <dbReference type="Pfam" id="PF21152"/>
    </source>
</evidence>
<dbReference type="Proteomes" id="UP001206878">
    <property type="component" value="Unassembled WGS sequence"/>
</dbReference>
<dbReference type="EMBL" id="JANPXH010001696">
    <property type="protein sequence ID" value="MCR6679731.1"/>
    <property type="molecule type" value="Genomic_DNA"/>
</dbReference>